<dbReference type="PANTHER" id="PTHR45947">
    <property type="entry name" value="SULFOQUINOVOSYL TRANSFERASE SQD2"/>
    <property type="match status" value="1"/>
</dbReference>
<sequence length="110" mass="12309">YAMSDCVVAPFMTKRFSSVHLLEAMAKGKPIIATDLGEQREFIENGVNGYLVSPGDEEALALKIHQVIGDKEEFLRLTEQARIKSEKYSLPNFVRTLENVYAELASNSTQ</sequence>
<dbReference type="SUPFAM" id="SSF53756">
    <property type="entry name" value="UDP-Glycosyltransferase/glycogen phosphorylase"/>
    <property type="match status" value="1"/>
</dbReference>
<protein>
    <recommendedName>
        <fullName evidence="1">Glycosyl transferase family 1 domain-containing protein</fullName>
    </recommendedName>
</protein>
<dbReference type="Gene3D" id="3.40.50.2000">
    <property type="entry name" value="Glycogen Phosphorylase B"/>
    <property type="match status" value="2"/>
</dbReference>
<feature type="domain" description="Glycosyl transferase family 1" evidence="1">
    <location>
        <begin position="1"/>
        <end position="82"/>
    </location>
</feature>
<evidence type="ECO:0000313" key="2">
    <source>
        <dbReference type="EMBL" id="GAG12492.1"/>
    </source>
</evidence>
<dbReference type="PANTHER" id="PTHR45947:SF3">
    <property type="entry name" value="SULFOQUINOVOSYL TRANSFERASE SQD2"/>
    <property type="match status" value="1"/>
</dbReference>
<dbReference type="GO" id="GO:0016757">
    <property type="term" value="F:glycosyltransferase activity"/>
    <property type="evidence" value="ECO:0007669"/>
    <property type="project" value="InterPro"/>
</dbReference>
<reference evidence="2" key="1">
    <citation type="journal article" date="2014" name="Front. Microbiol.">
        <title>High frequency of phylogenetically diverse reductive dehalogenase-homologous genes in deep subseafloor sedimentary metagenomes.</title>
        <authorList>
            <person name="Kawai M."/>
            <person name="Futagami T."/>
            <person name="Toyoda A."/>
            <person name="Takaki Y."/>
            <person name="Nishi S."/>
            <person name="Hori S."/>
            <person name="Arai W."/>
            <person name="Tsubouchi T."/>
            <person name="Morono Y."/>
            <person name="Uchiyama I."/>
            <person name="Ito T."/>
            <person name="Fujiyama A."/>
            <person name="Inagaki F."/>
            <person name="Takami H."/>
        </authorList>
    </citation>
    <scope>NUCLEOTIDE SEQUENCE</scope>
    <source>
        <strain evidence="2">Expedition CK06-06</strain>
    </source>
</reference>
<dbReference type="InterPro" id="IPR001296">
    <property type="entry name" value="Glyco_trans_1"/>
</dbReference>
<evidence type="ECO:0000259" key="1">
    <source>
        <dbReference type="Pfam" id="PF00534"/>
    </source>
</evidence>
<feature type="non-terminal residue" evidence="2">
    <location>
        <position position="1"/>
    </location>
</feature>
<dbReference type="EMBL" id="BARS01022232">
    <property type="protein sequence ID" value="GAG12492.1"/>
    <property type="molecule type" value="Genomic_DNA"/>
</dbReference>
<dbReference type="AlphaFoldDB" id="X0VMX3"/>
<dbReference type="CDD" id="cd03801">
    <property type="entry name" value="GT4_PimA-like"/>
    <property type="match status" value="1"/>
</dbReference>
<proteinExistence type="predicted"/>
<dbReference type="Pfam" id="PF00534">
    <property type="entry name" value="Glycos_transf_1"/>
    <property type="match status" value="1"/>
</dbReference>
<name>X0VMX3_9ZZZZ</name>
<comment type="caution">
    <text evidence="2">The sequence shown here is derived from an EMBL/GenBank/DDBJ whole genome shotgun (WGS) entry which is preliminary data.</text>
</comment>
<dbReference type="InterPro" id="IPR050194">
    <property type="entry name" value="Glycosyltransferase_grp1"/>
</dbReference>
<gene>
    <name evidence="2" type="ORF">S01H1_35572</name>
</gene>
<accession>X0VMX3</accession>
<organism evidence="2">
    <name type="scientific">marine sediment metagenome</name>
    <dbReference type="NCBI Taxonomy" id="412755"/>
    <lineage>
        <taxon>unclassified sequences</taxon>
        <taxon>metagenomes</taxon>
        <taxon>ecological metagenomes</taxon>
    </lineage>
</organism>